<dbReference type="GO" id="GO:0045727">
    <property type="term" value="P:positive regulation of translation"/>
    <property type="evidence" value="ECO:0007669"/>
    <property type="project" value="TreeGrafter"/>
</dbReference>
<feature type="compositionally biased region" description="Polar residues" evidence="3">
    <location>
        <begin position="54"/>
        <end position="73"/>
    </location>
</feature>
<dbReference type="CDD" id="cd07323">
    <property type="entry name" value="LAM"/>
    <property type="match status" value="1"/>
</dbReference>
<dbReference type="PROSITE" id="PS50961">
    <property type="entry name" value="HTH_LA"/>
    <property type="match status" value="1"/>
</dbReference>
<name>A0A5C3PLU5_9APHY</name>
<feature type="region of interest" description="Disordered" evidence="3">
    <location>
        <begin position="948"/>
        <end position="977"/>
    </location>
</feature>
<feature type="compositionally biased region" description="Low complexity" evidence="3">
    <location>
        <begin position="387"/>
        <end position="400"/>
    </location>
</feature>
<dbReference type="InterPro" id="IPR036390">
    <property type="entry name" value="WH_DNA-bd_sf"/>
</dbReference>
<feature type="compositionally biased region" description="Low complexity" evidence="3">
    <location>
        <begin position="178"/>
        <end position="195"/>
    </location>
</feature>
<feature type="compositionally biased region" description="Polar residues" evidence="3">
    <location>
        <begin position="344"/>
        <end position="363"/>
    </location>
</feature>
<feature type="compositionally biased region" description="Polar residues" evidence="3">
    <location>
        <begin position="26"/>
        <end position="37"/>
    </location>
</feature>
<reference evidence="5 6" key="1">
    <citation type="journal article" date="2019" name="Nat. Ecol. Evol.">
        <title>Megaphylogeny resolves global patterns of mushroom evolution.</title>
        <authorList>
            <person name="Varga T."/>
            <person name="Krizsan K."/>
            <person name="Foldi C."/>
            <person name="Dima B."/>
            <person name="Sanchez-Garcia M."/>
            <person name="Sanchez-Ramirez S."/>
            <person name="Szollosi G.J."/>
            <person name="Szarkandi J.G."/>
            <person name="Papp V."/>
            <person name="Albert L."/>
            <person name="Andreopoulos W."/>
            <person name="Angelini C."/>
            <person name="Antonin V."/>
            <person name="Barry K.W."/>
            <person name="Bougher N.L."/>
            <person name="Buchanan P."/>
            <person name="Buyck B."/>
            <person name="Bense V."/>
            <person name="Catcheside P."/>
            <person name="Chovatia M."/>
            <person name="Cooper J."/>
            <person name="Damon W."/>
            <person name="Desjardin D."/>
            <person name="Finy P."/>
            <person name="Geml J."/>
            <person name="Haridas S."/>
            <person name="Hughes K."/>
            <person name="Justo A."/>
            <person name="Karasinski D."/>
            <person name="Kautmanova I."/>
            <person name="Kiss B."/>
            <person name="Kocsube S."/>
            <person name="Kotiranta H."/>
            <person name="LaButti K.M."/>
            <person name="Lechner B.E."/>
            <person name="Liimatainen K."/>
            <person name="Lipzen A."/>
            <person name="Lukacs Z."/>
            <person name="Mihaltcheva S."/>
            <person name="Morgado L.N."/>
            <person name="Niskanen T."/>
            <person name="Noordeloos M.E."/>
            <person name="Ohm R.A."/>
            <person name="Ortiz-Santana B."/>
            <person name="Ovrebo C."/>
            <person name="Racz N."/>
            <person name="Riley R."/>
            <person name="Savchenko A."/>
            <person name="Shiryaev A."/>
            <person name="Soop K."/>
            <person name="Spirin V."/>
            <person name="Szebenyi C."/>
            <person name="Tomsovsky M."/>
            <person name="Tulloss R.E."/>
            <person name="Uehling J."/>
            <person name="Grigoriev I.V."/>
            <person name="Vagvolgyi C."/>
            <person name="Papp T."/>
            <person name="Martin F.M."/>
            <person name="Miettinen O."/>
            <person name="Hibbett D.S."/>
            <person name="Nagy L.G."/>
        </authorList>
    </citation>
    <scope>NUCLEOTIDE SEQUENCE [LARGE SCALE GENOMIC DNA]</scope>
    <source>
        <strain evidence="5 6">HHB13444</strain>
    </source>
</reference>
<organism evidence="5 6">
    <name type="scientific">Polyporus arcularius HHB13444</name>
    <dbReference type="NCBI Taxonomy" id="1314778"/>
    <lineage>
        <taxon>Eukaryota</taxon>
        <taxon>Fungi</taxon>
        <taxon>Dikarya</taxon>
        <taxon>Basidiomycota</taxon>
        <taxon>Agaricomycotina</taxon>
        <taxon>Agaricomycetes</taxon>
        <taxon>Polyporales</taxon>
        <taxon>Polyporaceae</taxon>
        <taxon>Polyporus</taxon>
    </lineage>
</organism>
<dbReference type="PANTHER" id="PTHR22792">
    <property type="entry name" value="LUPUS LA PROTEIN-RELATED"/>
    <property type="match status" value="1"/>
</dbReference>
<dbReference type="GO" id="GO:0003723">
    <property type="term" value="F:RNA binding"/>
    <property type="evidence" value="ECO:0007669"/>
    <property type="project" value="UniProtKB-UniRule"/>
</dbReference>
<feature type="compositionally biased region" description="Basic and acidic residues" evidence="3">
    <location>
        <begin position="256"/>
        <end position="271"/>
    </location>
</feature>
<feature type="compositionally biased region" description="Basic and acidic residues" evidence="3">
    <location>
        <begin position="104"/>
        <end position="113"/>
    </location>
</feature>
<feature type="compositionally biased region" description="Pro residues" evidence="3">
    <location>
        <begin position="163"/>
        <end position="177"/>
    </location>
</feature>
<feature type="compositionally biased region" description="Low complexity" evidence="3">
    <location>
        <begin position="38"/>
        <end position="52"/>
    </location>
</feature>
<feature type="compositionally biased region" description="Low complexity" evidence="3">
    <location>
        <begin position="114"/>
        <end position="123"/>
    </location>
</feature>
<dbReference type="SMART" id="SM00715">
    <property type="entry name" value="LA"/>
    <property type="match status" value="1"/>
</dbReference>
<dbReference type="GO" id="GO:0010494">
    <property type="term" value="C:cytoplasmic stress granule"/>
    <property type="evidence" value="ECO:0007669"/>
    <property type="project" value="TreeGrafter"/>
</dbReference>
<feature type="compositionally biased region" description="Low complexity" evidence="3">
    <location>
        <begin position="318"/>
        <end position="331"/>
    </location>
</feature>
<proteinExistence type="predicted"/>
<dbReference type="InterPro" id="IPR036388">
    <property type="entry name" value="WH-like_DNA-bd_sf"/>
</dbReference>
<feature type="region of interest" description="Disordered" evidence="3">
    <location>
        <begin position="821"/>
        <end position="921"/>
    </location>
</feature>
<dbReference type="GO" id="GO:0005829">
    <property type="term" value="C:cytosol"/>
    <property type="evidence" value="ECO:0007669"/>
    <property type="project" value="TreeGrafter"/>
</dbReference>
<feature type="compositionally biased region" description="Pro residues" evidence="3">
    <location>
        <begin position="951"/>
        <end position="961"/>
    </location>
</feature>
<evidence type="ECO:0000256" key="3">
    <source>
        <dbReference type="SAM" id="MobiDB-lite"/>
    </source>
</evidence>
<dbReference type="Pfam" id="PF05383">
    <property type="entry name" value="La"/>
    <property type="match status" value="1"/>
</dbReference>
<evidence type="ECO:0000259" key="4">
    <source>
        <dbReference type="PROSITE" id="PS50961"/>
    </source>
</evidence>
<dbReference type="AlphaFoldDB" id="A0A5C3PLU5"/>
<feature type="compositionally biased region" description="Gly residues" evidence="3">
    <location>
        <begin position="859"/>
        <end position="905"/>
    </location>
</feature>
<keyword evidence="6" id="KW-1185">Reference proteome</keyword>
<dbReference type="EMBL" id="ML211061">
    <property type="protein sequence ID" value="TFK89899.1"/>
    <property type="molecule type" value="Genomic_DNA"/>
</dbReference>
<feature type="compositionally biased region" description="Low complexity" evidence="3">
    <location>
        <begin position="962"/>
        <end position="977"/>
    </location>
</feature>
<dbReference type="PANTHER" id="PTHR22792:SF132">
    <property type="entry name" value="LA-RELATED PROTEIN 1"/>
    <property type="match status" value="1"/>
</dbReference>
<feature type="compositionally biased region" description="Polar residues" evidence="3">
    <location>
        <begin position="146"/>
        <end position="155"/>
    </location>
</feature>
<feature type="compositionally biased region" description="Acidic residues" evidence="3">
    <location>
        <begin position="1117"/>
        <end position="1129"/>
    </location>
</feature>
<feature type="domain" description="HTH La-type RNA-binding" evidence="4">
    <location>
        <begin position="979"/>
        <end position="1070"/>
    </location>
</feature>
<feature type="compositionally biased region" description="Low complexity" evidence="3">
    <location>
        <begin position="74"/>
        <end position="100"/>
    </location>
</feature>
<dbReference type="InParanoid" id="A0A5C3PLU5"/>
<feature type="region of interest" description="Disordered" evidence="3">
    <location>
        <begin position="1"/>
        <end position="409"/>
    </location>
</feature>
<evidence type="ECO:0000313" key="5">
    <source>
        <dbReference type="EMBL" id="TFK89899.1"/>
    </source>
</evidence>
<keyword evidence="1 2" id="KW-0694">RNA-binding</keyword>
<dbReference type="Gene3D" id="1.10.10.10">
    <property type="entry name" value="Winged helix-like DNA-binding domain superfamily/Winged helix DNA-binding domain"/>
    <property type="match status" value="1"/>
</dbReference>
<dbReference type="STRING" id="1314778.A0A5C3PLU5"/>
<feature type="region of interest" description="Disordered" evidence="3">
    <location>
        <begin position="661"/>
        <end position="704"/>
    </location>
</feature>
<gene>
    <name evidence="5" type="ORF">K466DRAFT_414539</name>
</gene>
<evidence type="ECO:0000313" key="6">
    <source>
        <dbReference type="Proteomes" id="UP000308197"/>
    </source>
</evidence>
<dbReference type="InterPro" id="IPR006630">
    <property type="entry name" value="La_HTH"/>
</dbReference>
<protein>
    <recommendedName>
        <fullName evidence="4">HTH La-type RNA-binding domain-containing protein</fullName>
    </recommendedName>
</protein>
<feature type="compositionally biased region" description="Basic and acidic residues" evidence="3">
    <location>
        <begin position="837"/>
        <end position="848"/>
    </location>
</feature>
<accession>A0A5C3PLU5</accession>
<evidence type="ECO:0000256" key="2">
    <source>
        <dbReference type="PROSITE-ProRule" id="PRU00332"/>
    </source>
</evidence>
<feature type="region of interest" description="Disordered" evidence="3">
    <location>
        <begin position="1103"/>
        <end position="1129"/>
    </location>
</feature>
<dbReference type="InterPro" id="IPR045180">
    <property type="entry name" value="La_dom_prot"/>
</dbReference>
<evidence type="ECO:0000256" key="1">
    <source>
        <dbReference type="ARBA" id="ARBA00022884"/>
    </source>
</evidence>
<dbReference type="Proteomes" id="UP000308197">
    <property type="component" value="Unassembled WGS sequence"/>
</dbReference>
<dbReference type="SUPFAM" id="SSF46785">
    <property type="entry name" value="Winged helix' DNA-binding domain"/>
    <property type="match status" value="1"/>
</dbReference>
<sequence>MVAPASSTAASQPLSWAERARKAQNHKSQQPSRHTVQSTSLASPAASSSMAARTVSSPSVPKASSGNGNSNSQTPPSTAHAPPSSSSKTATAASTSPTPAEGKPNGDVHHHGDSPSSGPSSVPKQTTVPPVNVWSIRKEQMAARALSQSNPTAGQSSASSHLSPPPPSSQHPSPTPVAPASTSPAAPSSNSPVLSTGALTPSTNGHLAPHPTAEHDDAFVVKPGRSPSSFHPSPPAIDDQESWPAVSQAAATPPNGKKEGREEDRGHEREPSQGQGSRKSEKPKWVAVPPEELQFEGPPRTRQRSHNQERNTRQMGVSSSSSSAQASQQQSRTHSAMGRRHTPSHTGSVSHSQAQSRTGSVHSSPRHPSVRGSGRHLPDDSHSVYGANRSLRSSNANSPSTYAQPQPLPIQEFIPGYRPYISTNVAQGSRDLPAPNAIPDSAAAELNPHAPYFPPPPHFGLSPYHSPQPAGSPVNNPYPLPPMPYPGPPGMSPMPMPGYSTPPYPMYPPYGYYGQPYVYWPPPGALPAMGSPMTNGQPLAGVPPPTMMARPPPPNESDAVAGYRDVGFTLPPAAAEVQRETGQERGRRTRELSFGSITAGVNELGKSPSPELPTQGLGAVPEGAALGLDIGGGSPEQEQEVKVVGESKTFPVFSIGVAPGEPSPARVRSRTRTQSRGAVASVSAPALERTLSEEGEQGDASADDSVSRLAEAVAQVVDLTDSATVWEFGTTKEVDSAAEAASGPVVPPPSDAPVVDPSAGLAGIPTFVPQYAPPYVPTVTIPSGPVGGLPNVPSPSIYAPRQPLSAAAEADWEVRDYGYGFGRGGPGPVYPQATAPPRDDRNYREERQQQYGRPRRGSYGQGGYGYDRGGERGSYGGRRGRGLDGGYRGRGGYGSRGYSGRGGYSGQQRPQAYVPPSQPQSDVNGYYAPPMAPIATYIPQAYDPYAYPAYTQPPPPPPPVPASNAQSASPPVPAPQTQVGPLDATRYWLLGQLEYYLSAQNLAQDFWLRQQMDSRGWIPISLIASFNRVRALTTEIQLVVEVLMLSSLVEVEVKSAHVRMRQWQQYVLPTAPASTVPEDDAPPQAPAAYDDAHAQYTHTPVHTQEGGHYVSQQNHDGDEDEEEDVVFVM</sequence>
<feature type="compositionally biased region" description="Polar residues" evidence="3">
    <location>
        <begin position="1"/>
        <end position="14"/>
    </location>
</feature>